<dbReference type="Gene3D" id="3.90.470.20">
    <property type="entry name" value="4'-phosphopantetheinyl transferase domain"/>
    <property type="match status" value="1"/>
</dbReference>
<dbReference type="Pfam" id="PF01648">
    <property type="entry name" value="ACPS"/>
    <property type="match status" value="1"/>
</dbReference>
<evidence type="ECO:0000259" key="2">
    <source>
        <dbReference type="Pfam" id="PF01648"/>
    </source>
</evidence>
<sequence>MSLDAADAVRDHVVLWSRAVPNRVDLSQLDDAERQRVHAAATPATARQRAAGLTLVRRALAEVLGTDAPAVAVDRTCPRCGGLHGPPRVVADPGLFVSVTHVRPQAGRMPAREAGVIVALTRIAPVGLDIVRSDDVQFPGFDAVALHPDDGLPADATSRARVWARKEAVLKALGVGLDTEPTSFPAGRPGVVQGLPNGSCAIVADLDLQAPAAEQSLGFDVGAAGQTVAAVALARSAPLVAVRWMPSGHP</sequence>
<gene>
    <name evidence="3" type="ORF">GCM10009817_12850</name>
</gene>
<protein>
    <recommendedName>
        <fullName evidence="2">4'-phosphopantetheinyl transferase domain-containing protein</fullName>
    </recommendedName>
</protein>
<dbReference type="EMBL" id="BAAAPU010000004">
    <property type="protein sequence ID" value="GAA1974100.1"/>
    <property type="molecule type" value="Genomic_DNA"/>
</dbReference>
<keyword evidence="4" id="KW-1185">Reference proteome</keyword>
<reference evidence="3 4" key="1">
    <citation type="journal article" date="2019" name="Int. J. Syst. Evol. Microbiol.">
        <title>The Global Catalogue of Microorganisms (GCM) 10K type strain sequencing project: providing services to taxonomists for standard genome sequencing and annotation.</title>
        <authorList>
            <consortium name="The Broad Institute Genomics Platform"/>
            <consortium name="The Broad Institute Genome Sequencing Center for Infectious Disease"/>
            <person name="Wu L."/>
            <person name="Ma J."/>
        </authorList>
    </citation>
    <scope>NUCLEOTIDE SEQUENCE [LARGE SCALE GENOMIC DNA]</scope>
    <source>
        <strain evidence="3 4">JCM 15628</strain>
    </source>
</reference>
<dbReference type="SUPFAM" id="SSF56214">
    <property type="entry name" value="4'-phosphopantetheinyl transferase"/>
    <property type="match status" value="1"/>
</dbReference>
<dbReference type="InterPro" id="IPR037143">
    <property type="entry name" value="4-PPantetheinyl_Trfase_dom_sf"/>
</dbReference>
<dbReference type="RefSeq" id="WP_344059624.1">
    <property type="nucleotide sequence ID" value="NZ_BAAAPU010000004.1"/>
</dbReference>
<evidence type="ECO:0000313" key="4">
    <source>
        <dbReference type="Proteomes" id="UP001500013"/>
    </source>
</evidence>
<name>A0ABN2RSE8_9MICO</name>
<accession>A0ABN2RSE8</accession>
<evidence type="ECO:0000256" key="1">
    <source>
        <dbReference type="ARBA" id="ARBA00022679"/>
    </source>
</evidence>
<proteinExistence type="predicted"/>
<evidence type="ECO:0000313" key="3">
    <source>
        <dbReference type="EMBL" id="GAA1974100.1"/>
    </source>
</evidence>
<dbReference type="InterPro" id="IPR008278">
    <property type="entry name" value="4-PPantetheinyl_Trfase_dom"/>
</dbReference>
<comment type="caution">
    <text evidence="3">The sequence shown here is derived from an EMBL/GenBank/DDBJ whole genome shotgun (WGS) entry which is preliminary data.</text>
</comment>
<organism evidence="3 4">
    <name type="scientific">Terrabacter lapilli</name>
    <dbReference type="NCBI Taxonomy" id="436231"/>
    <lineage>
        <taxon>Bacteria</taxon>
        <taxon>Bacillati</taxon>
        <taxon>Actinomycetota</taxon>
        <taxon>Actinomycetes</taxon>
        <taxon>Micrococcales</taxon>
        <taxon>Intrasporangiaceae</taxon>
        <taxon>Terrabacter</taxon>
    </lineage>
</organism>
<feature type="domain" description="4'-phosphopantetheinyl transferase" evidence="2">
    <location>
        <begin position="125"/>
        <end position="179"/>
    </location>
</feature>
<dbReference type="Proteomes" id="UP001500013">
    <property type="component" value="Unassembled WGS sequence"/>
</dbReference>
<keyword evidence="1" id="KW-0808">Transferase</keyword>